<evidence type="ECO:0000313" key="3">
    <source>
        <dbReference type="Proteomes" id="UP000019487"/>
    </source>
</evidence>
<dbReference type="InterPro" id="IPR043502">
    <property type="entry name" value="DNA/RNA_pol_sf"/>
</dbReference>
<dbReference type="OrthoDB" id="3561867at2759"/>
<reference evidence="2 3" key="1">
    <citation type="journal article" date="2014" name="Genome Announc.">
        <title>Draft genome sequence of Sclerotinia borealis, a psychrophilic plant pathogenic fungus.</title>
        <authorList>
            <person name="Mardanov A.V."/>
            <person name="Beletsky A.V."/>
            <person name="Kadnikov V.V."/>
            <person name="Ignatov A.N."/>
            <person name="Ravin N.V."/>
        </authorList>
    </citation>
    <scope>NUCLEOTIDE SEQUENCE [LARGE SCALE GENOMIC DNA]</scope>
    <source>
        <strain evidence="3">F-4157</strain>
    </source>
</reference>
<feature type="compositionally biased region" description="Low complexity" evidence="1">
    <location>
        <begin position="9"/>
        <end position="19"/>
    </location>
</feature>
<dbReference type="Proteomes" id="UP000019487">
    <property type="component" value="Unassembled WGS sequence"/>
</dbReference>
<protein>
    <recommendedName>
        <fullName evidence="4">Reverse transcriptase domain-containing protein</fullName>
    </recommendedName>
</protein>
<dbReference type="AlphaFoldDB" id="W9CEW6"/>
<gene>
    <name evidence="2" type="ORF">SBOR_6310</name>
</gene>
<feature type="compositionally biased region" description="Polar residues" evidence="1">
    <location>
        <begin position="169"/>
        <end position="178"/>
    </location>
</feature>
<dbReference type="PANTHER" id="PTHR24559">
    <property type="entry name" value="TRANSPOSON TY3-I GAG-POL POLYPROTEIN"/>
    <property type="match status" value="1"/>
</dbReference>
<name>W9CEW6_SCLBF</name>
<dbReference type="SUPFAM" id="SSF56672">
    <property type="entry name" value="DNA/RNA polymerases"/>
    <property type="match status" value="1"/>
</dbReference>
<evidence type="ECO:0000256" key="1">
    <source>
        <dbReference type="SAM" id="MobiDB-lite"/>
    </source>
</evidence>
<dbReference type="EMBL" id="AYSA01000331">
    <property type="protein sequence ID" value="ESZ93304.1"/>
    <property type="molecule type" value="Genomic_DNA"/>
</dbReference>
<organism evidence="2 3">
    <name type="scientific">Sclerotinia borealis (strain F-4128)</name>
    <dbReference type="NCBI Taxonomy" id="1432307"/>
    <lineage>
        <taxon>Eukaryota</taxon>
        <taxon>Fungi</taxon>
        <taxon>Dikarya</taxon>
        <taxon>Ascomycota</taxon>
        <taxon>Pezizomycotina</taxon>
        <taxon>Leotiomycetes</taxon>
        <taxon>Helotiales</taxon>
        <taxon>Sclerotiniaceae</taxon>
        <taxon>Sclerotinia</taxon>
    </lineage>
</organism>
<feature type="region of interest" description="Disordered" evidence="1">
    <location>
        <begin position="1"/>
        <end position="178"/>
    </location>
</feature>
<evidence type="ECO:0000313" key="2">
    <source>
        <dbReference type="EMBL" id="ESZ93304.1"/>
    </source>
</evidence>
<dbReference type="STRING" id="1432307.W9CEW6"/>
<proteinExistence type="predicted"/>
<accession>W9CEW6</accession>
<feature type="compositionally biased region" description="Low complexity" evidence="1">
    <location>
        <begin position="113"/>
        <end position="130"/>
    </location>
</feature>
<dbReference type="Gene3D" id="3.10.10.10">
    <property type="entry name" value="HIV Type 1 Reverse Transcriptase, subunit A, domain 1"/>
    <property type="match status" value="1"/>
</dbReference>
<dbReference type="PANTHER" id="PTHR24559:SF444">
    <property type="entry name" value="REVERSE TRANSCRIPTASE DOMAIN-CONTAINING PROTEIN"/>
    <property type="match status" value="1"/>
</dbReference>
<evidence type="ECO:0008006" key="4">
    <source>
        <dbReference type="Google" id="ProtNLM"/>
    </source>
</evidence>
<dbReference type="InterPro" id="IPR053134">
    <property type="entry name" value="RNA-dir_DNA_polymerase"/>
</dbReference>
<sequence>MIPPKKKGQSGTSGSSNSKNQHDSPGHKHSVTSTPLDLPKAPDALHRSLPPLPDSLLGNNPYSSPLMEKEQETITMNPGKQSGPYLFLPPSPARFRSPVSDASALAESQAEGTRPTQSPSTSSAATPRSSNTGVYSRPAAPSGMPYRSPSAALVLTPRHFLSGPPPTPSSGFRQATPQYTPRTSAVINEIDDEMNPELDIEEFDNDYGDYPPTASYTKYFYINPQTIHLRDTINRKHQQNVIRRNTAIDGENAFKAFPLRKSLVVALTNQIASSPGTTRLADTLLASAQTKKTRIISSISTSDLPRAKVPSNRRTFDKSLGFDLTRILRDLQEPYSSLPIPTIRRKRPISPNSRFPPIMKSLDIHEISAHAFEIACTRSPENELFTCTFQEIDSLLNQRLLEQNREVEISTIEKVFAKTNQNLNESVLKLLTTFTLGEPFASDKYAFFYNIFSKQESNILPLHCIYNYVITFENSTEISLGYSPFYKMSIDKLEAVKIYLTDNLAKGFIESSQAPFAVLILFIKKADGNLRLCIDYRKFNTLICKDRYLLPLIDETLACLQGAKIYMKLDIR</sequence>
<dbReference type="HOGENOM" id="CLU_476636_0_0_1"/>
<keyword evidence="3" id="KW-1185">Reference proteome</keyword>
<comment type="caution">
    <text evidence="2">The sequence shown here is derived from an EMBL/GenBank/DDBJ whole genome shotgun (WGS) entry which is preliminary data.</text>
</comment>